<proteinExistence type="inferred from homology"/>
<gene>
    <name evidence="3" type="ORF">A2310_04835</name>
</gene>
<comment type="similarity">
    <text evidence="1 2">Belongs to the phD/YefM antitoxin family.</text>
</comment>
<dbReference type="Proteomes" id="UP000178417">
    <property type="component" value="Unassembled WGS sequence"/>
</dbReference>
<dbReference type="SUPFAM" id="SSF143120">
    <property type="entry name" value="YefM-like"/>
    <property type="match status" value="1"/>
</dbReference>
<dbReference type="Gene3D" id="3.40.1620.10">
    <property type="entry name" value="YefM-like domain"/>
    <property type="match status" value="1"/>
</dbReference>
<dbReference type="Pfam" id="PF02604">
    <property type="entry name" value="PhdYeFM_antitox"/>
    <property type="match status" value="1"/>
</dbReference>
<accession>A0A1F4SNX3</accession>
<protein>
    <recommendedName>
        <fullName evidence="2">Antitoxin</fullName>
    </recommendedName>
</protein>
<evidence type="ECO:0000313" key="3">
    <source>
        <dbReference type="EMBL" id="OGC22146.1"/>
    </source>
</evidence>
<comment type="caution">
    <text evidence="3">The sequence shown here is derived from an EMBL/GenBank/DDBJ whole genome shotgun (WGS) entry which is preliminary data.</text>
</comment>
<dbReference type="NCBIfam" id="TIGR01552">
    <property type="entry name" value="phd_fam"/>
    <property type="match status" value="1"/>
</dbReference>
<dbReference type="EMBL" id="MEUB01000031">
    <property type="protein sequence ID" value="OGC22146.1"/>
    <property type="molecule type" value="Genomic_DNA"/>
</dbReference>
<evidence type="ECO:0000256" key="1">
    <source>
        <dbReference type="ARBA" id="ARBA00009981"/>
    </source>
</evidence>
<dbReference type="STRING" id="1802579.A2310_04835"/>
<comment type="function">
    <text evidence="2">Antitoxin component of a type II toxin-antitoxin (TA) system.</text>
</comment>
<organism evidence="3 4">
    <name type="scientific">candidate division WOR-1 bacterium RIFOXYB2_FULL_37_13</name>
    <dbReference type="NCBI Taxonomy" id="1802579"/>
    <lineage>
        <taxon>Bacteria</taxon>
        <taxon>Bacillati</taxon>
        <taxon>Saganbacteria</taxon>
    </lineage>
</organism>
<evidence type="ECO:0000256" key="2">
    <source>
        <dbReference type="RuleBase" id="RU362080"/>
    </source>
</evidence>
<name>A0A1F4SNX3_UNCSA</name>
<sequence length="92" mass="10409">MKNNSDTLSVTKAREALPSLVQNITKLHSHYFITKRGRVDAVIMGIEEFNGWEETLDIISNKAELKTLRSALSDLRNGRVKSFKSVFGEDLQ</sequence>
<reference evidence="3 4" key="1">
    <citation type="journal article" date="2016" name="Nat. Commun.">
        <title>Thousands of microbial genomes shed light on interconnected biogeochemical processes in an aquifer system.</title>
        <authorList>
            <person name="Anantharaman K."/>
            <person name="Brown C.T."/>
            <person name="Hug L.A."/>
            <person name="Sharon I."/>
            <person name="Castelle C.J."/>
            <person name="Probst A.J."/>
            <person name="Thomas B.C."/>
            <person name="Singh A."/>
            <person name="Wilkins M.J."/>
            <person name="Karaoz U."/>
            <person name="Brodie E.L."/>
            <person name="Williams K.H."/>
            <person name="Hubbard S.S."/>
            <person name="Banfield J.F."/>
        </authorList>
    </citation>
    <scope>NUCLEOTIDE SEQUENCE [LARGE SCALE GENOMIC DNA]</scope>
</reference>
<dbReference type="AlphaFoldDB" id="A0A1F4SNX3"/>
<dbReference type="InterPro" id="IPR036165">
    <property type="entry name" value="YefM-like_sf"/>
</dbReference>
<dbReference type="InterPro" id="IPR006442">
    <property type="entry name" value="Antitoxin_Phd/YefM"/>
</dbReference>
<evidence type="ECO:0000313" key="4">
    <source>
        <dbReference type="Proteomes" id="UP000178417"/>
    </source>
</evidence>